<reference evidence="1 2" key="1">
    <citation type="journal article" date="2018" name="Sci. Rep.">
        <title>Genomic signatures of local adaptation to the degree of environmental predictability in rotifers.</title>
        <authorList>
            <person name="Franch-Gras L."/>
            <person name="Hahn C."/>
            <person name="Garcia-Roger E.M."/>
            <person name="Carmona M.J."/>
            <person name="Serra M."/>
            <person name="Gomez A."/>
        </authorList>
    </citation>
    <scope>NUCLEOTIDE SEQUENCE [LARGE SCALE GENOMIC DNA]</scope>
    <source>
        <strain evidence="1">HYR1</strain>
    </source>
</reference>
<gene>
    <name evidence="1" type="ORF">BpHYR1_051292</name>
</gene>
<protein>
    <submittedName>
        <fullName evidence="1">Uncharacterized protein</fullName>
    </submittedName>
</protein>
<keyword evidence="2" id="KW-1185">Reference proteome</keyword>
<dbReference type="Proteomes" id="UP000276133">
    <property type="component" value="Unassembled WGS sequence"/>
</dbReference>
<comment type="caution">
    <text evidence="1">The sequence shown here is derived from an EMBL/GenBank/DDBJ whole genome shotgun (WGS) entry which is preliminary data.</text>
</comment>
<dbReference type="AlphaFoldDB" id="A0A3M7P5S4"/>
<evidence type="ECO:0000313" key="2">
    <source>
        <dbReference type="Proteomes" id="UP000276133"/>
    </source>
</evidence>
<accession>A0A3M7P5S4</accession>
<dbReference type="EMBL" id="REGN01013095">
    <property type="protein sequence ID" value="RMZ94373.1"/>
    <property type="molecule type" value="Genomic_DNA"/>
</dbReference>
<sequence length="84" mass="10074">MNGVPTRCRSSHLMNALTIERSKQRLEKLKCDFFIRLNQNIYTKTILDNVFALNIKADLWKSAKQVKMIWCRHARFTMYYSLFI</sequence>
<name>A0A3M7P5S4_BRAPC</name>
<organism evidence="1 2">
    <name type="scientific">Brachionus plicatilis</name>
    <name type="common">Marine rotifer</name>
    <name type="synonym">Brachionus muelleri</name>
    <dbReference type="NCBI Taxonomy" id="10195"/>
    <lineage>
        <taxon>Eukaryota</taxon>
        <taxon>Metazoa</taxon>
        <taxon>Spiralia</taxon>
        <taxon>Gnathifera</taxon>
        <taxon>Rotifera</taxon>
        <taxon>Eurotatoria</taxon>
        <taxon>Monogononta</taxon>
        <taxon>Pseudotrocha</taxon>
        <taxon>Ploima</taxon>
        <taxon>Brachionidae</taxon>
        <taxon>Brachionus</taxon>
    </lineage>
</organism>
<proteinExistence type="predicted"/>
<evidence type="ECO:0000313" key="1">
    <source>
        <dbReference type="EMBL" id="RMZ94373.1"/>
    </source>
</evidence>